<evidence type="ECO:0008006" key="3">
    <source>
        <dbReference type="Google" id="ProtNLM"/>
    </source>
</evidence>
<organism evidence="1 2">
    <name type="scientific">Phytophthora palmivora</name>
    <dbReference type="NCBI Taxonomy" id="4796"/>
    <lineage>
        <taxon>Eukaryota</taxon>
        <taxon>Sar</taxon>
        <taxon>Stramenopiles</taxon>
        <taxon>Oomycota</taxon>
        <taxon>Peronosporomycetes</taxon>
        <taxon>Peronosporales</taxon>
        <taxon>Peronosporaceae</taxon>
        <taxon>Phytophthora</taxon>
    </lineage>
</organism>
<dbReference type="EMBL" id="NCKW01001816">
    <property type="protein sequence ID" value="POM79299.1"/>
    <property type="molecule type" value="Genomic_DNA"/>
</dbReference>
<accession>A0A2P4YNG3</accession>
<gene>
    <name evidence="1" type="ORF">PHPALM_3081</name>
</gene>
<reference evidence="1 2" key="1">
    <citation type="journal article" date="2017" name="Genome Biol. Evol.">
        <title>Phytophthora megakarya and P. palmivora, closely related causal agents of cacao black pod rot, underwent increases in genome sizes and gene numbers by different mechanisms.</title>
        <authorList>
            <person name="Ali S.S."/>
            <person name="Shao J."/>
            <person name="Lary D.J."/>
            <person name="Kronmiller B."/>
            <person name="Shen D."/>
            <person name="Strem M.D."/>
            <person name="Amoako-Attah I."/>
            <person name="Akrofi A.Y."/>
            <person name="Begoude B.A."/>
            <person name="Ten Hoopen G.M."/>
            <person name="Coulibaly K."/>
            <person name="Kebe B.I."/>
            <person name="Melnick R.L."/>
            <person name="Guiltinan M.J."/>
            <person name="Tyler B.M."/>
            <person name="Meinhardt L.W."/>
            <person name="Bailey B.A."/>
        </authorList>
    </citation>
    <scope>NUCLEOTIDE SEQUENCE [LARGE SCALE GENOMIC DNA]</scope>
    <source>
        <strain evidence="2">sbr112.9</strain>
    </source>
</reference>
<dbReference type="OrthoDB" id="10338466at2759"/>
<name>A0A2P4YNG3_9STRA</name>
<dbReference type="AlphaFoldDB" id="A0A2P4YNG3"/>
<comment type="caution">
    <text evidence="1">The sequence shown here is derived from an EMBL/GenBank/DDBJ whole genome shotgun (WGS) entry which is preliminary data.</text>
</comment>
<dbReference type="Proteomes" id="UP000237271">
    <property type="component" value="Unassembled WGS sequence"/>
</dbReference>
<evidence type="ECO:0000313" key="1">
    <source>
        <dbReference type="EMBL" id="POM79299.1"/>
    </source>
</evidence>
<protein>
    <recommendedName>
        <fullName evidence="3">RxLR effector protein</fullName>
    </recommendedName>
</protein>
<keyword evidence="2" id="KW-1185">Reference proteome</keyword>
<evidence type="ECO:0000313" key="2">
    <source>
        <dbReference type="Proteomes" id="UP000237271"/>
    </source>
</evidence>
<sequence>MARYYLQDNPQLFNQIRHNKAKRFETYSVWRGMKYHSGDVKRAMEAHGFTKDEYEAFVKEFKKFKPEDLRIQ</sequence>
<proteinExistence type="predicted"/>